<evidence type="ECO:0000256" key="6">
    <source>
        <dbReference type="SAM" id="MobiDB-lite"/>
    </source>
</evidence>
<evidence type="ECO:0000256" key="4">
    <source>
        <dbReference type="ARBA" id="ARBA00022989"/>
    </source>
</evidence>
<sequence length="446" mass="46822">MSSGRGSSSGSSSVSHGAVGLPGDPPGGRRAVAVWSIGVAVYFVAVIFRTSLGVAGLDAAERFHVSASALSTFSILQLLVYAGMQIPVGLLVDRLGTKKVLGMGVVLFTAGQLGFAFSASYGTALASRALLGCGDAMTFISVLRLGSRWFPVRRGPLVAQLAGLVGMAGNLVSTLVLTRLLRGFGWTPAFAGSALAGALVLVLLVLFLKDHPEGHEPEPLPHQGAVYVRRQILAAWREPGTRLGMWVHFTTQFPAMVFLLLWGLPFLVQAEGLSRATAGELLTLVVLSNMGIGLVYGQIVARHHTARLPLALGTVAATATLWAATLVYPGERAPMWLLVVLCLVLGACGPASMIGFDFARPANPAERQGTASGITNMGGFVASMTTLFAIGVLLDATGDDYGVAFSTVFVLQAVGVSQILRLRKRAARRERERLVASRVEAVHVPA</sequence>
<feature type="transmembrane region" description="Helical" evidence="7">
    <location>
        <begin position="100"/>
        <end position="119"/>
    </location>
</feature>
<keyword evidence="10" id="KW-1185">Reference proteome</keyword>
<feature type="transmembrane region" description="Helical" evidence="7">
    <location>
        <begin position="189"/>
        <end position="208"/>
    </location>
</feature>
<feature type="domain" description="Major facilitator superfamily (MFS) profile" evidence="8">
    <location>
        <begin position="31"/>
        <end position="427"/>
    </location>
</feature>
<dbReference type="GO" id="GO:0005886">
    <property type="term" value="C:plasma membrane"/>
    <property type="evidence" value="ECO:0007669"/>
    <property type="project" value="UniProtKB-SubCell"/>
</dbReference>
<evidence type="ECO:0000313" key="10">
    <source>
        <dbReference type="Proteomes" id="UP000641386"/>
    </source>
</evidence>
<comment type="caution">
    <text evidence="9">The sequence shown here is derived from an EMBL/GenBank/DDBJ whole genome shotgun (WGS) entry which is preliminary data.</text>
</comment>
<dbReference type="GO" id="GO:0022857">
    <property type="term" value="F:transmembrane transporter activity"/>
    <property type="evidence" value="ECO:0007669"/>
    <property type="project" value="InterPro"/>
</dbReference>
<dbReference type="InterPro" id="IPR050189">
    <property type="entry name" value="MFS_Efflux_Transporters"/>
</dbReference>
<keyword evidence="4 7" id="KW-1133">Transmembrane helix</keyword>
<evidence type="ECO:0000256" key="3">
    <source>
        <dbReference type="ARBA" id="ARBA00022692"/>
    </source>
</evidence>
<feature type="transmembrane region" description="Helical" evidence="7">
    <location>
        <begin position="72"/>
        <end position="93"/>
    </location>
</feature>
<proteinExistence type="predicted"/>
<evidence type="ECO:0000259" key="8">
    <source>
        <dbReference type="PROSITE" id="PS50850"/>
    </source>
</evidence>
<evidence type="ECO:0000256" key="7">
    <source>
        <dbReference type="SAM" id="Phobius"/>
    </source>
</evidence>
<protein>
    <submittedName>
        <fullName evidence="9">MFS transporter</fullName>
    </submittedName>
</protein>
<dbReference type="EMBL" id="BNBC01000006">
    <property type="protein sequence ID" value="GHE65801.1"/>
    <property type="molecule type" value="Genomic_DNA"/>
</dbReference>
<dbReference type="InterPro" id="IPR020846">
    <property type="entry name" value="MFS_dom"/>
</dbReference>
<comment type="subcellular location">
    <subcellularLocation>
        <location evidence="1">Cell membrane</location>
        <topology evidence="1">Multi-pass membrane protein</topology>
    </subcellularLocation>
</comment>
<organism evidence="9 10">
    <name type="scientific">Streptomyces spiralis</name>
    <dbReference type="NCBI Taxonomy" id="66376"/>
    <lineage>
        <taxon>Bacteria</taxon>
        <taxon>Bacillati</taxon>
        <taxon>Actinomycetota</taxon>
        <taxon>Actinomycetes</taxon>
        <taxon>Kitasatosporales</taxon>
        <taxon>Streptomycetaceae</taxon>
        <taxon>Streptomyces</taxon>
    </lineage>
</organism>
<dbReference type="AlphaFoldDB" id="A0A918ZSH4"/>
<keyword evidence="5 7" id="KW-0472">Membrane</keyword>
<feature type="compositionally biased region" description="Low complexity" evidence="6">
    <location>
        <begin position="1"/>
        <end position="17"/>
    </location>
</feature>
<feature type="transmembrane region" description="Helical" evidence="7">
    <location>
        <begin position="157"/>
        <end position="177"/>
    </location>
</feature>
<gene>
    <name evidence="9" type="ORF">GCM10014715_19340</name>
</gene>
<dbReference type="InterPro" id="IPR036259">
    <property type="entry name" value="MFS_trans_sf"/>
</dbReference>
<dbReference type="SUPFAM" id="SSF103473">
    <property type="entry name" value="MFS general substrate transporter"/>
    <property type="match status" value="1"/>
</dbReference>
<evidence type="ECO:0000313" key="9">
    <source>
        <dbReference type="EMBL" id="GHE65801.1"/>
    </source>
</evidence>
<feature type="transmembrane region" description="Helical" evidence="7">
    <location>
        <begin position="308"/>
        <end position="329"/>
    </location>
</feature>
<feature type="region of interest" description="Disordered" evidence="6">
    <location>
        <begin position="1"/>
        <end position="22"/>
    </location>
</feature>
<keyword evidence="2" id="KW-1003">Cell membrane</keyword>
<feature type="transmembrane region" description="Helical" evidence="7">
    <location>
        <begin position="335"/>
        <end position="356"/>
    </location>
</feature>
<dbReference type="PANTHER" id="PTHR43124">
    <property type="entry name" value="PURINE EFFLUX PUMP PBUE"/>
    <property type="match status" value="1"/>
</dbReference>
<dbReference type="PROSITE" id="PS50850">
    <property type="entry name" value="MFS"/>
    <property type="match status" value="1"/>
</dbReference>
<feature type="transmembrane region" description="Helical" evidence="7">
    <location>
        <begin position="243"/>
        <end position="264"/>
    </location>
</feature>
<dbReference type="Pfam" id="PF07690">
    <property type="entry name" value="MFS_1"/>
    <property type="match status" value="1"/>
</dbReference>
<evidence type="ECO:0000256" key="1">
    <source>
        <dbReference type="ARBA" id="ARBA00004651"/>
    </source>
</evidence>
<reference evidence="9" key="1">
    <citation type="journal article" date="2014" name="Int. J. Syst. Evol. Microbiol.">
        <title>Complete genome sequence of Corynebacterium casei LMG S-19264T (=DSM 44701T), isolated from a smear-ripened cheese.</title>
        <authorList>
            <consortium name="US DOE Joint Genome Institute (JGI-PGF)"/>
            <person name="Walter F."/>
            <person name="Albersmeier A."/>
            <person name="Kalinowski J."/>
            <person name="Ruckert C."/>
        </authorList>
    </citation>
    <scope>NUCLEOTIDE SEQUENCE</scope>
    <source>
        <strain evidence="9">JCM 3302</strain>
    </source>
</reference>
<feature type="transmembrane region" description="Helical" evidence="7">
    <location>
        <begin position="402"/>
        <end position="422"/>
    </location>
</feature>
<keyword evidence="3 7" id="KW-0812">Transmembrane</keyword>
<dbReference type="RefSeq" id="WP_189898528.1">
    <property type="nucleotide sequence ID" value="NZ_BNBC01000006.1"/>
</dbReference>
<dbReference type="Proteomes" id="UP000641386">
    <property type="component" value="Unassembled WGS sequence"/>
</dbReference>
<evidence type="ECO:0000256" key="5">
    <source>
        <dbReference type="ARBA" id="ARBA00023136"/>
    </source>
</evidence>
<evidence type="ECO:0000256" key="2">
    <source>
        <dbReference type="ARBA" id="ARBA00022475"/>
    </source>
</evidence>
<dbReference type="InterPro" id="IPR011701">
    <property type="entry name" value="MFS"/>
</dbReference>
<feature type="transmembrane region" description="Helical" evidence="7">
    <location>
        <begin position="276"/>
        <end position="296"/>
    </location>
</feature>
<dbReference type="PANTHER" id="PTHR43124:SF3">
    <property type="entry name" value="CHLORAMPHENICOL EFFLUX PUMP RV0191"/>
    <property type="match status" value="1"/>
</dbReference>
<feature type="transmembrane region" description="Helical" evidence="7">
    <location>
        <begin position="377"/>
        <end position="396"/>
    </location>
</feature>
<name>A0A918ZSH4_9ACTN</name>
<dbReference type="CDD" id="cd06174">
    <property type="entry name" value="MFS"/>
    <property type="match status" value="1"/>
</dbReference>
<dbReference type="Gene3D" id="1.20.1250.20">
    <property type="entry name" value="MFS general substrate transporter like domains"/>
    <property type="match status" value="2"/>
</dbReference>
<feature type="transmembrane region" description="Helical" evidence="7">
    <location>
        <begin position="32"/>
        <end position="52"/>
    </location>
</feature>
<accession>A0A918ZSH4</accession>
<reference evidence="9" key="2">
    <citation type="submission" date="2020-09" db="EMBL/GenBank/DDBJ databases">
        <authorList>
            <person name="Sun Q."/>
            <person name="Ohkuma M."/>
        </authorList>
    </citation>
    <scope>NUCLEOTIDE SEQUENCE</scope>
    <source>
        <strain evidence="9">JCM 3302</strain>
    </source>
</reference>